<evidence type="ECO:0000313" key="1">
    <source>
        <dbReference type="EMBL" id="MBX06030.1"/>
    </source>
</evidence>
<reference evidence="1" key="1">
    <citation type="submission" date="2018-02" db="EMBL/GenBank/DDBJ databases">
        <title>Rhizophora mucronata_Transcriptome.</title>
        <authorList>
            <person name="Meera S.P."/>
            <person name="Sreeshan A."/>
            <person name="Augustine A."/>
        </authorList>
    </citation>
    <scope>NUCLEOTIDE SEQUENCE</scope>
    <source>
        <tissue evidence="1">Leaf</tissue>
    </source>
</reference>
<protein>
    <submittedName>
        <fullName evidence="1">Uncharacterized protein</fullName>
    </submittedName>
</protein>
<organism evidence="1">
    <name type="scientific">Rhizophora mucronata</name>
    <name type="common">Asiatic mangrove</name>
    <dbReference type="NCBI Taxonomy" id="61149"/>
    <lineage>
        <taxon>Eukaryota</taxon>
        <taxon>Viridiplantae</taxon>
        <taxon>Streptophyta</taxon>
        <taxon>Embryophyta</taxon>
        <taxon>Tracheophyta</taxon>
        <taxon>Spermatophyta</taxon>
        <taxon>Magnoliopsida</taxon>
        <taxon>eudicotyledons</taxon>
        <taxon>Gunneridae</taxon>
        <taxon>Pentapetalae</taxon>
        <taxon>rosids</taxon>
        <taxon>fabids</taxon>
        <taxon>Malpighiales</taxon>
        <taxon>Rhizophoraceae</taxon>
        <taxon>Rhizophora</taxon>
    </lineage>
</organism>
<accession>A0A2P2KJY2</accession>
<dbReference type="EMBL" id="GGEC01025546">
    <property type="protein sequence ID" value="MBX06030.1"/>
    <property type="molecule type" value="Transcribed_RNA"/>
</dbReference>
<name>A0A2P2KJY2_RHIMU</name>
<sequence>MSNLIAKATKIHLKNPCNLSPILPTIIVLMQDIQHSRKTTMISNPITTAFNDQGHTLVESRMPRY</sequence>
<dbReference type="AlphaFoldDB" id="A0A2P2KJY2"/>
<proteinExistence type="predicted"/>